<dbReference type="SUPFAM" id="SSF47384">
    <property type="entry name" value="Homodimeric domain of signal transducing histidine kinase"/>
    <property type="match status" value="1"/>
</dbReference>
<gene>
    <name evidence="10" type="ORF">HCG48_00600</name>
</gene>
<accession>A0A6H1TS54</accession>
<dbReference type="SMART" id="SM00387">
    <property type="entry name" value="HATPase_c"/>
    <property type="match status" value="1"/>
</dbReference>
<dbReference type="Gene3D" id="3.40.50.2300">
    <property type="match status" value="1"/>
</dbReference>
<dbReference type="PRINTS" id="PR00344">
    <property type="entry name" value="BCTRLSENSOR"/>
</dbReference>
<evidence type="ECO:0000313" key="11">
    <source>
        <dbReference type="Proteomes" id="UP000500857"/>
    </source>
</evidence>
<dbReference type="SUPFAM" id="SSF52172">
    <property type="entry name" value="CheY-like"/>
    <property type="match status" value="1"/>
</dbReference>
<dbReference type="CDD" id="cd00082">
    <property type="entry name" value="HisKA"/>
    <property type="match status" value="1"/>
</dbReference>
<dbReference type="Proteomes" id="UP000500857">
    <property type="component" value="Chromosome"/>
</dbReference>
<keyword evidence="3 6" id="KW-0597">Phosphoprotein</keyword>
<dbReference type="SMART" id="SM00448">
    <property type="entry name" value="REC"/>
    <property type="match status" value="1"/>
</dbReference>
<evidence type="ECO:0000256" key="3">
    <source>
        <dbReference type="ARBA" id="ARBA00022553"/>
    </source>
</evidence>
<dbReference type="AlphaFoldDB" id="A0A6H1TS54"/>
<dbReference type="KEGG" id="oxy:HCG48_00600"/>
<keyword evidence="11" id="KW-1185">Reference proteome</keyword>
<keyword evidence="4" id="KW-0418">Kinase</keyword>
<dbReference type="Gene3D" id="3.30.565.10">
    <property type="entry name" value="Histidine kinase-like ATPase, C-terminal domain"/>
    <property type="match status" value="1"/>
</dbReference>
<evidence type="ECO:0000256" key="4">
    <source>
        <dbReference type="ARBA" id="ARBA00022777"/>
    </source>
</evidence>
<dbReference type="CDD" id="cd19920">
    <property type="entry name" value="REC_PA4781-like"/>
    <property type="match status" value="1"/>
</dbReference>
<evidence type="ECO:0000256" key="7">
    <source>
        <dbReference type="SAM" id="Coils"/>
    </source>
</evidence>
<name>A0A6H1TS54_9CYAN</name>
<dbReference type="InterPro" id="IPR036097">
    <property type="entry name" value="HisK_dim/P_sf"/>
</dbReference>
<dbReference type="PROSITE" id="PS50109">
    <property type="entry name" value="HIS_KIN"/>
    <property type="match status" value="1"/>
</dbReference>
<reference evidence="10 11" key="1">
    <citation type="submission" date="2020-04" db="EMBL/GenBank/DDBJ databases">
        <authorList>
            <person name="Basu S."/>
            <person name="Maruthanayagam V."/>
            <person name="Chakraborty S."/>
            <person name="Pramanik A."/>
            <person name="Mukherjee J."/>
            <person name="Brink B."/>
        </authorList>
    </citation>
    <scope>NUCLEOTIDE SEQUENCE [LARGE SCALE GENOMIC DNA]</scope>
    <source>
        <strain evidence="10 11">AP17</strain>
    </source>
</reference>
<keyword evidence="5" id="KW-0902">Two-component regulatory system</keyword>
<dbReference type="InterPro" id="IPR036890">
    <property type="entry name" value="HATPase_C_sf"/>
</dbReference>
<organism evidence="10 11">
    <name type="scientific">Oxynema aestuarii AP17</name>
    <dbReference type="NCBI Taxonomy" id="2064643"/>
    <lineage>
        <taxon>Bacteria</taxon>
        <taxon>Bacillati</taxon>
        <taxon>Cyanobacteriota</taxon>
        <taxon>Cyanophyceae</taxon>
        <taxon>Oscillatoriophycideae</taxon>
        <taxon>Oscillatoriales</taxon>
        <taxon>Oscillatoriaceae</taxon>
        <taxon>Oxynema</taxon>
        <taxon>Oxynema aestuarii</taxon>
    </lineage>
</organism>
<dbReference type="InterPro" id="IPR001789">
    <property type="entry name" value="Sig_transdc_resp-reg_receiver"/>
</dbReference>
<dbReference type="Pfam" id="PF02518">
    <property type="entry name" value="HATPase_c"/>
    <property type="match status" value="1"/>
</dbReference>
<dbReference type="EMBL" id="CP051167">
    <property type="protein sequence ID" value="QIZ69275.1"/>
    <property type="molecule type" value="Genomic_DNA"/>
</dbReference>
<dbReference type="PANTHER" id="PTHR43065:SF50">
    <property type="entry name" value="HISTIDINE KINASE"/>
    <property type="match status" value="1"/>
</dbReference>
<dbReference type="EC" id="2.7.13.3" evidence="2"/>
<dbReference type="SUPFAM" id="SSF55874">
    <property type="entry name" value="ATPase domain of HSP90 chaperone/DNA topoisomerase II/histidine kinase"/>
    <property type="match status" value="1"/>
</dbReference>
<dbReference type="InterPro" id="IPR004358">
    <property type="entry name" value="Sig_transdc_His_kin-like_C"/>
</dbReference>
<keyword evidence="7" id="KW-0175">Coiled coil</keyword>
<dbReference type="GO" id="GO:0000155">
    <property type="term" value="F:phosphorelay sensor kinase activity"/>
    <property type="evidence" value="ECO:0007669"/>
    <property type="project" value="InterPro"/>
</dbReference>
<evidence type="ECO:0000259" key="8">
    <source>
        <dbReference type="PROSITE" id="PS50109"/>
    </source>
</evidence>
<evidence type="ECO:0000259" key="9">
    <source>
        <dbReference type="PROSITE" id="PS50110"/>
    </source>
</evidence>
<evidence type="ECO:0000313" key="10">
    <source>
        <dbReference type="EMBL" id="QIZ69275.1"/>
    </source>
</evidence>
<dbReference type="Pfam" id="PF00072">
    <property type="entry name" value="Response_reg"/>
    <property type="match status" value="1"/>
</dbReference>
<dbReference type="Gene3D" id="1.10.287.130">
    <property type="match status" value="1"/>
</dbReference>
<dbReference type="RefSeq" id="WP_168567432.1">
    <property type="nucleotide sequence ID" value="NZ_CP051167.1"/>
</dbReference>
<evidence type="ECO:0000256" key="6">
    <source>
        <dbReference type="PROSITE-ProRule" id="PRU00169"/>
    </source>
</evidence>
<comment type="catalytic activity">
    <reaction evidence="1">
        <text>ATP + protein L-histidine = ADP + protein N-phospho-L-histidine.</text>
        <dbReference type="EC" id="2.7.13.3"/>
    </reaction>
</comment>
<protein>
    <recommendedName>
        <fullName evidence="2">histidine kinase</fullName>
        <ecNumber evidence="2">2.7.13.3</ecNumber>
    </recommendedName>
</protein>
<feature type="coiled-coil region" evidence="7">
    <location>
        <begin position="125"/>
        <end position="162"/>
    </location>
</feature>
<dbReference type="PROSITE" id="PS50110">
    <property type="entry name" value="RESPONSE_REGULATORY"/>
    <property type="match status" value="1"/>
</dbReference>
<sequence>MSIEPPEKALILIVDDSAANLGILSEFLANDGYRVRLEKDGKSAIEAIEVQKPDLILLDAIMPGMDGFETCKWLQASADFKDIPILFMTALSDPADKVKAFDLGAVDYLTKPFQQEEVLARIRLHLRLRSLTQTLKEQNQQLQKEVEDRIEAEAALQELARTLEQRVRDRTLELSNSFEELQNAQTQLIQTEKMASIGEIVAGVAHEINNPIGFIAGNLKHLEEAIGEILDHLQLYQNHCPPSNAEIKEHEEQIDLNYLIEDIPHMLHAMKLGVDRIGNISISLRNFSRADTSSKVLGDLLEGIESTLLILQHRLKGNSNRPSIKIIKEYNELPPIPCYPAQLNQVFMNLLANAIDALEEKYQTEDKQLKLKRDKTLEPPTIWIGTESIDDRGVIIRIADNGAGIEPEICDRLFDPMFTTKPRGKGTGLGLSISRQIVEERHGGSLTCHSIPGEGSEFAIAIPIEDLE</sequence>
<feature type="domain" description="Histidine kinase" evidence="8">
    <location>
        <begin position="203"/>
        <end position="466"/>
    </location>
</feature>
<feature type="modified residue" description="4-aspartylphosphate" evidence="6">
    <location>
        <position position="59"/>
    </location>
</feature>
<dbReference type="InterPro" id="IPR005467">
    <property type="entry name" value="His_kinase_dom"/>
</dbReference>
<dbReference type="PANTHER" id="PTHR43065">
    <property type="entry name" value="SENSOR HISTIDINE KINASE"/>
    <property type="match status" value="1"/>
</dbReference>
<dbReference type="InterPro" id="IPR003594">
    <property type="entry name" value="HATPase_dom"/>
</dbReference>
<dbReference type="InterPro" id="IPR003661">
    <property type="entry name" value="HisK_dim/P_dom"/>
</dbReference>
<feature type="domain" description="Response regulatory" evidence="9">
    <location>
        <begin position="10"/>
        <end position="126"/>
    </location>
</feature>
<dbReference type="InterPro" id="IPR011006">
    <property type="entry name" value="CheY-like_superfamily"/>
</dbReference>
<evidence type="ECO:0000256" key="1">
    <source>
        <dbReference type="ARBA" id="ARBA00000085"/>
    </source>
</evidence>
<proteinExistence type="predicted"/>
<keyword evidence="4" id="KW-0808">Transferase</keyword>
<evidence type="ECO:0000256" key="2">
    <source>
        <dbReference type="ARBA" id="ARBA00012438"/>
    </source>
</evidence>
<feature type="coiled-coil region" evidence="7">
    <location>
        <begin position="348"/>
        <end position="375"/>
    </location>
</feature>
<evidence type="ECO:0000256" key="5">
    <source>
        <dbReference type="ARBA" id="ARBA00023012"/>
    </source>
</evidence>